<dbReference type="Proteomes" id="UP001235269">
    <property type="component" value="Unassembled WGS sequence"/>
</dbReference>
<proteinExistence type="predicted"/>
<feature type="coiled-coil region" evidence="1">
    <location>
        <begin position="72"/>
        <end position="99"/>
    </location>
</feature>
<organism evidence="2 3">
    <name type="scientific">Rhizobium paknamense</name>
    <dbReference type="NCBI Taxonomy" id="1206817"/>
    <lineage>
        <taxon>Bacteria</taxon>
        <taxon>Pseudomonadati</taxon>
        <taxon>Pseudomonadota</taxon>
        <taxon>Alphaproteobacteria</taxon>
        <taxon>Hyphomicrobiales</taxon>
        <taxon>Rhizobiaceae</taxon>
        <taxon>Rhizobium/Agrobacterium group</taxon>
        <taxon>Rhizobium</taxon>
    </lineage>
</organism>
<dbReference type="EMBL" id="JAUSWH010000002">
    <property type="protein sequence ID" value="MDQ0454726.1"/>
    <property type="molecule type" value="Genomic_DNA"/>
</dbReference>
<name>A0ABU0I914_9HYPH</name>
<gene>
    <name evidence="2" type="ORF">QO005_001053</name>
</gene>
<evidence type="ECO:0000313" key="2">
    <source>
        <dbReference type="EMBL" id="MDQ0454726.1"/>
    </source>
</evidence>
<keyword evidence="1" id="KW-0175">Coiled coil</keyword>
<reference evidence="2 3" key="1">
    <citation type="submission" date="2023-07" db="EMBL/GenBank/DDBJ databases">
        <title>Genomic Encyclopedia of Type Strains, Phase IV (KMG-IV): sequencing the most valuable type-strain genomes for metagenomic binning, comparative biology and taxonomic classification.</title>
        <authorList>
            <person name="Goeker M."/>
        </authorList>
    </citation>
    <scope>NUCLEOTIDE SEQUENCE [LARGE SCALE GENOMIC DNA]</scope>
    <source>
        <strain evidence="2 3">DSM 100301</strain>
    </source>
</reference>
<protein>
    <submittedName>
        <fullName evidence="2">Uncharacterized protein</fullName>
    </submittedName>
</protein>
<comment type="caution">
    <text evidence="2">The sequence shown here is derived from an EMBL/GenBank/DDBJ whole genome shotgun (WGS) entry which is preliminary data.</text>
</comment>
<keyword evidence="3" id="KW-1185">Reference proteome</keyword>
<accession>A0ABU0I914</accession>
<evidence type="ECO:0000313" key="3">
    <source>
        <dbReference type="Proteomes" id="UP001235269"/>
    </source>
</evidence>
<evidence type="ECO:0000256" key="1">
    <source>
        <dbReference type="SAM" id="Coils"/>
    </source>
</evidence>
<sequence>MALKDEKTPYEILVRFGDDGQPKGAHVLYRRVVTLDDEVLKDEILAAQPLDLEGFPTSAIMTDATRDALAKVSSQEAQIAALTEQLATANATIQELEAAAAALQA</sequence>
<dbReference type="RefSeq" id="WP_307156929.1">
    <property type="nucleotide sequence ID" value="NZ_JAUSWH010000002.1"/>
</dbReference>